<accession>A0AAW9CVS1</accession>
<reference evidence="1" key="1">
    <citation type="submission" date="2018-08" db="EMBL/GenBank/DDBJ databases">
        <title>Identification of Burkholderia cepacia strains that express a Burkholderia pseudomallei-like capsular polysaccharide.</title>
        <authorList>
            <person name="Burtnick M.N."/>
            <person name="Vongsouvath M."/>
            <person name="Newton P."/>
            <person name="Wuthiekanun V."/>
            <person name="Limmathurotsakul D."/>
            <person name="Brett P.J."/>
            <person name="Chantratita N."/>
            <person name="Dance D.A."/>
        </authorList>
    </citation>
    <scope>NUCLEOTIDE SEQUENCE</scope>
    <source>
        <strain evidence="1">SBXCC001</strain>
    </source>
</reference>
<comment type="caution">
    <text evidence="1">The sequence shown here is derived from an EMBL/GenBank/DDBJ whole genome shotgun (WGS) entry which is preliminary data.</text>
</comment>
<evidence type="ECO:0000313" key="2">
    <source>
        <dbReference type="Proteomes" id="UP001272137"/>
    </source>
</evidence>
<dbReference type="EMBL" id="QXCT01000002">
    <property type="protein sequence ID" value="MDW9254760.1"/>
    <property type="molecule type" value="Genomic_DNA"/>
</dbReference>
<dbReference type="AlphaFoldDB" id="A0AAW9CVS1"/>
<dbReference type="RefSeq" id="WP_318826188.1">
    <property type="nucleotide sequence ID" value="NZ_CM125682.1"/>
</dbReference>
<gene>
    <name evidence="1" type="ORF">C7S16_1257</name>
</gene>
<organism evidence="1 2">
    <name type="scientific">Burkholderia thailandensis</name>
    <dbReference type="NCBI Taxonomy" id="57975"/>
    <lineage>
        <taxon>Bacteria</taxon>
        <taxon>Pseudomonadati</taxon>
        <taxon>Pseudomonadota</taxon>
        <taxon>Betaproteobacteria</taxon>
        <taxon>Burkholderiales</taxon>
        <taxon>Burkholderiaceae</taxon>
        <taxon>Burkholderia</taxon>
        <taxon>pseudomallei group</taxon>
    </lineage>
</organism>
<sequence length="81" mass="9317">MPGESVVRDLKKIGAFIAFARPDPLAMRFDSRMRMNAIARPGDFIYMALFHRTAFDQLNWKTKCAPRKASVLRIIREGSLF</sequence>
<protein>
    <submittedName>
        <fullName evidence="1">Uncharacterized protein</fullName>
    </submittedName>
</protein>
<evidence type="ECO:0000313" key="1">
    <source>
        <dbReference type="EMBL" id="MDW9254760.1"/>
    </source>
</evidence>
<name>A0AAW9CVS1_BURTH</name>
<dbReference type="Proteomes" id="UP001272137">
    <property type="component" value="Unassembled WGS sequence"/>
</dbReference>
<proteinExistence type="predicted"/>